<feature type="region of interest" description="Disordered" evidence="6">
    <location>
        <begin position="691"/>
        <end position="747"/>
    </location>
</feature>
<evidence type="ECO:0000259" key="7">
    <source>
        <dbReference type="PROSITE" id="PS50071"/>
    </source>
</evidence>
<reference evidence="8" key="1">
    <citation type="submission" date="2019-10" db="EMBL/GenBank/DDBJ databases">
        <authorList>
            <person name="Nor Muhammad N."/>
        </authorList>
    </citation>
    <scope>NUCLEOTIDE SEQUENCE</scope>
</reference>
<feature type="compositionally biased region" description="Basic and acidic residues" evidence="6">
    <location>
        <begin position="262"/>
        <end position="273"/>
    </location>
</feature>
<comment type="similarity">
    <text evidence="1">Belongs to the TALE/M-ATYP homeobox family.</text>
</comment>
<organism evidence="8">
    <name type="scientific">Ganoderma boninense</name>
    <dbReference type="NCBI Taxonomy" id="34458"/>
    <lineage>
        <taxon>Eukaryota</taxon>
        <taxon>Fungi</taxon>
        <taxon>Dikarya</taxon>
        <taxon>Basidiomycota</taxon>
        <taxon>Agaricomycotina</taxon>
        <taxon>Agaricomycetes</taxon>
        <taxon>Polyporales</taxon>
        <taxon>Polyporaceae</taxon>
        <taxon>Ganoderma</taxon>
    </lineage>
</organism>
<feature type="compositionally biased region" description="Low complexity" evidence="6">
    <location>
        <begin position="289"/>
        <end position="319"/>
    </location>
</feature>
<feature type="region of interest" description="Disordered" evidence="6">
    <location>
        <begin position="586"/>
        <end position="634"/>
    </location>
</feature>
<dbReference type="Gene3D" id="1.10.10.60">
    <property type="entry name" value="Homeodomain-like"/>
    <property type="match status" value="1"/>
</dbReference>
<name>A0A5K1K2N4_9APHY</name>
<feature type="compositionally biased region" description="Polar residues" evidence="6">
    <location>
        <begin position="387"/>
        <end position="415"/>
    </location>
</feature>
<accession>A0A5K1K2N4</accession>
<dbReference type="PANTHER" id="PTHR11850">
    <property type="entry name" value="HOMEOBOX PROTEIN TRANSCRIPTION FACTORS"/>
    <property type="match status" value="1"/>
</dbReference>
<protein>
    <submittedName>
        <fullName evidence="8">C-24(28) sterol reductase</fullName>
    </submittedName>
</protein>
<feature type="region of interest" description="Disordered" evidence="6">
    <location>
        <begin position="646"/>
        <end position="671"/>
    </location>
</feature>
<feature type="region of interest" description="Disordered" evidence="6">
    <location>
        <begin position="221"/>
        <end position="471"/>
    </location>
</feature>
<dbReference type="EMBL" id="LR727837">
    <property type="protein sequence ID" value="VWO99706.1"/>
    <property type="molecule type" value="Genomic_DNA"/>
</dbReference>
<dbReference type="InterPro" id="IPR050224">
    <property type="entry name" value="TALE_homeobox"/>
</dbReference>
<dbReference type="SMART" id="SM00389">
    <property type="entry name" value="HOX"/>
    <property type="match status" value="1"/>
</dbReference>
<sequence>MGFDLLPLDDTPDANTAIEGRHLPCYFSPSLAPALSSIPPSFSLRPPPAHNPPAFSMIDTLPVDISSFPDSLSSYNVHQLQFALSQESKPAETQPLTFDARLLYAPFSSLRLLRDLPLTPNPAEIDYDSRRMSSSATSDSSLHSRPDKRPATPDHSPVPKRPRPGLDSPWSDPDTPDVPPSGLPAPLDNDSSGADLDSARVQLPSLASTFNDRHELRRASLPALYSDSPSRPRLPYPIHRTTQSSSSGLSSYQFPASDSADPDAKPTRPRLEADTQLGVYSGPVSDNLSSLSSAALSSNSPSSFGFSPLSSSEFSAPSSRPTLSPSGLSDPDSWAAASIARPSSTPGSAQKYDDSLRHSSIPGPQSMFGGVQRISGHSDRSPVSRLGAQNGNGLSSIKTENDWTFPNGSPDFNMNSSTSASALAAGAGPGSNPAISVTNSPNRSPQAVPTSANPSGLVDRPPQRKRGKLPKPVTDFLKDWLHRHSDHPYPSEEEKKQLCHATGLSMSQVSNWMINARRRILAPARHSTAGPTTTTPFATRTGAVGMGMGMPGMGGLGAPAIDPSRRMSVDSLQLYYPMSLQSLAHEPHGHHLNPPSTRHMVGMSRSLSSSHATAGNLSGLGHHGHGHSPYALSDSSYAQGRLSYGGSGGHALHPSAHSSHHSSSSGFFGMGGSGGSNSSGFLGPQGSMYSGGGGYAQSGSHHAPQGGSPGGRVLTPGTDESVQASYRFPEHSASPGPQSGSGYATPQ</sequence>
<dbReference type="CDD" id="cd00086">
    <property type="entry name" value="homeodomain"/>
    <property type="match status" value="1"/>
</dbReference>
<evidence type="ECO:0000313" key="8">
    <source>
        <dbReference type="EMBL" id="VWO99706.1"/>
    </source>
</evidence>
<evidence type="ECO:0000256" key="5">
    <source>
        <dbReference type="PROSITE-ProRule" id="PRU00108"/>
    </source>
</evidence>
<feature type="compositionally biased region" description="Low complexity" evidence="6">
    <location>
        <begin position="132"/>
        <end position="141"/>
    </location>
</feature>
<evidence type="ECO:0000256" key="3">
    <source>
        <dbReference type="ARBA" id="ARBA00023155"/>
    </source>
</evidence>
<dbReference type="AlphaFoldDB" id="A0A5K1K2N4"/>
<dbReference type="InterPro" id="IPR001356">
    <property type="entry name" value="HD"/>
</dbReference>
<feature type="compositionally biased region" description="Low complexity" evidence="6">
    <location>
        <begin position="650"/>
        <end position="667"/>
    </location>
</feature>
<feature type="compositionally biased region" description="Polar residues" evidence="6">
    <location>
        <begin position="605"/>
        <end position="616"/>
    </location>
</feature>
<dbReference type="Pfam" id="PF05920">
    <property type="entry name" value="Homeobox_KN"/>
    <property type="match status" value="1"/>
</dbReference>
<keyword evidence="2 5" id="KW-0238">DNA-binding</keyword>
<dbReference type="GO" id="GO:0003677">
    <property type="term" value="F:DNA binding"/>
    <property type="evidence" value="ECO:0007669"/>
    <property type="project" value="UniProtKB-UniRule"/>
</dbReference>
<dbReference type="InterPro" id="IPR008422">
    <property type="entry name" value="KN_HD"/>
</dbReference>
<dbReference type="InterPro" id="IPR009057">
    <property type="entry name" value="Homeodomain-like_sf"/>
</dbReference>
<dbReference type="GO" id="GO:0005634">
    <property type="term" value="C:nucleus"/>
    <property type="evidence" value="ECO:0007669"/>
    <property type="project" value="UniProtKB-SubCell"/>
</dbReference>
<feature type="compositionally biased region" description="Polar residues" evidence="6">
    <location>
        <begin position="735"/>
        <end position="747"/>
    </location>
</feature>
<feature type="compositionally biased region" description="Basic and acidic residues" evidence="6">
    <location>
        <begin position="142"/>
        <end position="152"/>
    </location>
</feature>
<evidence type="ECO:0000256" key="1">
    <source>
        <dbReference type="ARBA" id="ARBA00005800"/>
    </source>
</evidence>
<comment type="subcellular location">
    <subcellularLocation>
        <location evidence="5">Nucleus</location>
    </subcellularLocation>
</comment>
<dbReference type="GO" id="GO:0006355">
    <property type="term" value="P:regulation of DNA-templated transcription"/>
    <property type="evidence" value="ECO:0007669"/>
    <property type="project" value="InterPro"/>
</dbReference>
<proteinExistence type="inferred from homology"/>
<feature type="region of interest" description="Disordered" evidence="6">
    <location>
        <begin position="118"/>
        <end position="196"/>
    </location>
</feature>
<feature type="DNA-binding region" description="Homeobox" evidence="5">
    <location>
        <begin position="462"/>
        <end position="524"/>
    </location>
</feature>
<feature type="compositionally biased region" description="Polar residues" evidence="6">
    <location>
        <begin position="437"/>
        <end position="454"/>
    </location>
</feature>
<evidence type="ECO:0000256" key="4">
    <source>
        <dbReference type="ARBA" id="ARBA00023242"/>
    </source>
</evidence>
<feature type="domain" description="Homeobox" evidence="7">
    <location>
        <begin position="460"/>
        <end position="523"/>
    </location>
</feature>
<feature type="compositionally biased region" description="Low complexity" evidence="6">
    <location>
        <begin position="416"/>
        <end position="436"/>
    </location>
</feature>
<evidence type="ECO:0000256" key="2">
    <source>
        <dbReference type="ARBA" id="ARBA00023125"/>
    </source>
</evidence>
<keyword evidence="4 5" id="KW-0539">Nucleus</keyword>
<dbReference type="SUPFAM" id="SSF46689">
    <property type="entry name" value="Homeodomain-like"/>
    <property type="match status" value="1"/>
</dbReference>
<dbReference type="PROSITE" id="PS50071">
    <property type="entry name" value="HOMEOBOX_2"/>
    <property type="match status" value="1"/>
</dbReference>
<keyword evidence="3 5" id="KW-0371">Homeobox</keyword>
<evidence type="ECO:0000256" key="6">
    <source>
        <dbReference type="SAM" id="MobiDB-lite"/>
    </source>
</evidence>
<gene>
    <name evidence="8" type="primary">B0XPT3</name>
</gene>